<evidence type="ECO:0000313" key="3">
    <source>
        <dbReference type="Proteomes" id="UP000010445"/>
    </source>
</evidence>
<name>L1MF45_9CORY</name>
<gene>
    <name evidence="2" type="ORF">HMPREF9997_01807</name>
</gene>
<dbReference type="Proteomes" id="UP000010445">
    <property type="component" value="Unassembled WGS sequence"/>
</dbReference>
<dbReference type="STRING" id="1035195.HMPREF9997_01807"/>
<dbReference type="AlphaFoldDB" id="L1MF45"/>
<organism evidence="2 3">
    <name type="scientific">Corynebacterium durum F0235</name>
    <dbReference type="NCBI Taxonomy" id="1035195"/>
    <lineage>
        <taxon>Bacteria</taxon>
        <taxon>Bacillati</taxon>
        <taxon>Actinomycetota</taxon>
        <taxon>Actinomycetes</taxon>
        <taxon>Mycobacteriales</taxon>
        <taxon>Corynebacteriaceae</taxon>
        <taxon>Corynebacterium</taxon>
    </lineage>
</organism>
<feature type="region of interest" description="Disordered" evidence="1">
    <location>
        <begin position="1"/>
        <end position="28"/>
    </location>
</feature>
<proteinExistence type="predicted"/>
<evidence type="ECO:0000313" key="2">
    <source>
        <dbReference type="EMBL" id="EKX89561.1"/>
    </source>
</evidence>
<keyword evidence="3" id="KW-1185">Reference proteome</keyword>
<accession>L1MF45</accession>
<reference evidence="2 3" key="1">
    <citation type="submission" date="2012-05" db="EMBL/GenBank/DDBJ databases">
        <authorList>
            <person name="Weinstock G."/>
            <person name="Sodergren E."/>
            <person name="Lobos E.A."/>
            <person name="Fulton L."/>
            <person name="Fulton R."/>
            <person name="Courtney L."/>
            <person name="Fronick C."/>
            <person name="O'Laughlin M."/>
            <person name="Godfrey J."/>
            <person name="Wilson R.M."/>
            <person name="Miner T."/>
            <person name="Farmer C."/>
            <person name="Delehaunty K."/>
            <person name="Cordes M."/>
            <person name="Minx P."/>
            <person name="Tomlinson C."/>
            <person name="Chen J."/>
            <person name="Wollam A."/>
            <person name="Pepin K.H."/>
            <person name="Bhonagiri V."/>
            <person name="Zhang X."/>
            <person name="Suruliraj S."/>
            <person name="Warren W."/>
            <person name="Mitreva M."/>
            <person name="Mardis E.R."/>
            <person name="Wilson R.K."/>
        </authorList>
    </citation>
    <scope>NUCLEOTIDE SEQUENCE [LARGE SCALE GENOMIC DNA]</scope>
    <source>
        <strain evidence="2 3">F0235</strain>
    </source>
</reference>
<dbReference type="EMBL" id="AMEM01000023">
    <property type="protein sequence ID" value="EKX89561.1"/>
    <property type="molecule type" value="Genomic_DNA"/>
</dbReference>
<protein>
    <submittedName>
        <fullName evidence="2">Uncharacterized protein</fullName>
    </submittedName>
</protein>
<comment type="caution">
    <text evidence="2">The sequence shown here is derived from an EMBL/GenBank/DDBJ whole genome shotgun (WGS) entry which is preliminary data.</text>
</comment>
<dbReference type="HOGENOM" id="CLU_2521915_0_0_11"/>
<sequence length="84" mass="9320">MLPEPPDFPEPEPPEARELEGDADAEGVDKRAAFEAADVEEAAEFPESLETLIPVHTAMAAQRRPITCAASVFFFMWNIFSCEH</sequence>
<evidence type="ECO:0000256" key="1">
    <source>
        <dbReference type="SAM" id="MobiDB-lite"/>
    </source>
</evidence>